<organism evidence="3 4">
    <name type="scientific">Candidatus Scalindua rubra</name>
    <dbReference type="NCBI Taxonomy" id="1872076"/>
    <lineage>
        <taxon>Bacteria</taxon>
        <taxon>Pseudomonadati</taxon>
        <taxon>Planctomycetota</taxon>
        <taxon>Candidatus Brocadiia</taxon>
        <taxon>Candidatus Brocadiales</taxon>
        <taxon>Candidatus Scalinduaceae</taxon>
        <taxon>Candidatus Scalindua</taxon>
    </lineage>
</organism>
<dbReference type="PATRIC" id="fig|1872076.5.peg.3891"/>
<evidence type="ECO:0000259" key="2">
    <source>
        <dbReference type="Pfam" id="PF08308"/>
    </source>
</evidence>
<dbReference type="AlphaFoldDB" id="A0A1E3X7Q4"/>
<accession>A0A1E3X7Q4</accession>
<keyword evidence="1" id="KW-1133">Transmembrane helix</keyword>
<evidence type="ECO:0000313" key="3">
    <source>
        <dbReference type="EMBL" id="ODS31612.1"/>
    </source>
</evidence>
<dbReference type="Pfam" id="PF08308">
    <property type="entry name" value="PEGA"/>
    <property type="match status" value="1"/>
</dbReference>
<name>A0A1E3X7Q4_9BACT</name>
<reference evidence="3 4" key="1">
    <citation type="submission" date="2016-07" db="EMBL/GenBank/DDBJ databases">
        <title>Draft genome of Scalindua rubra, obtained from a brine-seawater interface in the Red Sea, sheds light on salt adaptation in anammox bacteria.</title>
        <authorList>
            <person name="Speth D.R."/>
            <person name="Lagkouvardos I."/>
            <person name="Wang Y."/>
            <person name="Qian P.-Y."/>
            <person name="Dutilh B.E."/>
            <person name="Jetten M.S."/>
        </authorList>
    </citation>
    <scope>NUCLEOTIDE SEQUENCE [LARGE SCALE GENOMIC DNA]</scope>
    <source>
        <strain evidence="3">BSI-1</strain>
    </source>
</reference>
<dbReference type="PROSITE" id="PS51257">
    <property type="entry name" value="PROKAR_LIPOPROTEIN"/>
    <property type="match status" value="1"/>
</dbReference>
<evidence type="ECO:0000256" key="1">
    <source>
        <dbReference type="SAM" id="Phobius"/>
    </source>
</evidence>
<dbReference type="InterPro" id="IPR013229">
    <property type="entry name" value="PEGA"/>
</dbReference>
<feature type="domain" description="PEGA" evidence="2">
    <location>
        <begin position="45"/>
        <end position="94"/>
    </location>
</feature>
<protein>
    <submittedName>
        <fullName evidence="3">PEGA domain protein</fullName>
    </submittedName>
</protein>
<keyword evidence="1" id="KW-0812">Transmembrane</keyword>
<feature type="transmembrane region" description="Helical" evidence="1">
    <location>
        <begin position="21"/>
        <end position="41"/>
    </location>
</feature>
<dbReference type="EMBL" id="MAYW01000106">
    <property type="protein sequence ID" value="ODS31612.1"/>
    <property type="molecule type" value="Genomic_DNA"/>
</dbReference>
<sequence length="150" mass="16485">MDKFRIIPVCRAYGTGREVMKIIPAMLIIILTIGCGSITHGTRQEIPISSNPPGATVTINDEVTGHTPITVKLERKIKKYSVEIKKEGYTPYKTYLIRKTSTASSVGNFMLDFGLISHLIVDKSTGGAYKLTPESVSVELEKEEALPSEN</sequence>
<comment type="caution">
    <text evidence="3">The sequence shown here is derived from an EMBL/GenBank/DDBJ whole genome shotgun (WGS) entry which is preliminary data.</text>
</comment>
<keyword evidence="1" id="KW-0472">Membrane</keyword>
<proteinExistence type="predicted"/>
<evidence type="ECO:0000313" key="4">
    <source>
        <dbReference type="Proteomes" id="UP000094056"/>
    </source>
</evidence>
<dbReference type="Proteomes" id="UP000094056">
    <property type="component" value="Unassembled WGS sequence"/>
</dbReference>
<gene>
    <name evidence="3" type="ORF">SCARUB_03273</name>
</gene>